<evidence type="ECO:0000313" key="8">
    <source>
        <dbReference type="EMBL" id="BCB75276.1"/>
    </source>
</evidence>
<keyword evidence="4 6" id="KW-1133">Transmembrane helix</keyword>
<dbReference type="Pfam" id="PF00528">
    <property type="entry name" value="BPD_transp_1"/>
    <property type="match status" value="1"/>
</dbReference>
<organism evidence="8 9">
    <name type="scientific">Phytohabitans flavus</name>
    <dbReference type="NCBI Taxonomy" id="1076124"/>
    <lineage>
        <taxon>Bacteria</taxon>
        <taxon>Bacillati</taxon>
        <taxon>Actinomycetota</taxon>
        <taxon>Actinomycetes</taxon>
        <taxon>Micromonosporales</taxon>
        <taxon>Micromonosporaceae</taxon>
    </lineage>
</organism>
<dbReference type="KEGG" id="pfla:Pflav_016860"/>
<dbReference type="AlphaFoldDB" id="A0A6F8XN83"/>
<dbReference type="EMBL" id="AP022870">
    <property type="protein sequence ID" value="BCB75276.1"/>
    <property type="molecule type" value="Genomic_DNA"/>
</dbReference>
<dbReference type="InterPro" id="IPR000515">
    <property type="entry name" value="MetI-like"/>
</dbReference>
<evidence type="ECO:0000256" key="5">
    <source>
        <dbReference type="ARBA" id="ARBA00023136"/>
    </source>
</evidence>
<dbReference type="RefSeq" id="WP_232071075.1">
    <property type="nucleotide sequence ID" value="NZ_AP022870.1"/>
</dbReference>
<protein>
    <recommendedName>
        <fullName evidence="7">ABC transmembrane type-1 domain-containing protein</fullName>
    </recommendedName>
</protein>
<feature type="transmembrane region" description="Helical" evidence="6">
    <location>
        <begin position="130"/>
        <end position="154"/>
    </location>
</feature>
<reference evidence="8 9" key="1">
    <citation type="submission" date="2020-03" db="EMBL/GenBank/DDBJ databases">
        <title>Whole genome shotgun sequence of Phytohabitans flavus NBRC 107702.</title>
        <authorList>
            <person name="Komaki H."/>
            <person name="Tamura T."/>
        </authorList>
    </citation>
    <scope>NUCLEOTIDE SEQUENCE [LARGE SCALE GENOMIC DNA]</scope>
    <source>
        <strain evidence="8 9">NBRC 107702</strain>
    </source>
</reference>
<comment type="caution">
    <text evidence="6">Lacks conserved residue(s) required for the propagation of feature annotation.</text>
</comment>
<evidence type="ECO:0000256" key="6">
    <source>
        <dbReference type="RuleBase" id="RU363032"/>
    </source>
</evidence>
<sequence>MEFLRGTSVLVQLFWVYYALPSIPGAPSLTPTVAAVLVLGLNGGAYGAEIVRNGILSVPAGQLDACQALGLRPGVRLLRVVLPQALGQIVPAFGSIAVDMVKWTSVVSFVSVQDVFYVGNAIRVDTNETVIVYIGLAGCYVILCVVTALLFRAVEYTLPVSRARRHVRVLRGAR</sequence>
<comment type="subcellular location">
    <subcellularLocation>
        <location evidence="6">Cell membrane</location>
        <topology evidence="6">Multi-pass membrane protein</topology>
    </subcellularLocation>
    <subcellularLocation>
        <location evidence="1">Membrane</location>
        <topology evidence="1">Multi-pass membrane protein</topology>
    </subcellularLocation>
</comment>
<dbReference type="GO" id="GO:0005886">
    <property type="term" value="C:plasma membrane"/>
    <property type="evidence" value="ECO:0007669"/>
    <property type="project" value="UniProtKB-SubCell"/>
</dbReference>
<dbReference type="PANTHER" id="PTHR30614">
    <property type="entry name" value="MEMBRANE COMPONENT OF AMINO ACID ABC TRANSPORTER"/>
    <property type="match status" value="1"/>
</dbReference>
<dbReference type="GO" id="GO:0006865">
    <property type="term" value="P:amino acid transport"/>
    <property type="evidence" value="ECO:0007669"/>
    <property type="project" value="UniProtKB-KW"/>
</dbReference>
<keyword evidence="6" id="KW-0813">Transport</keyword>
<evidence type="ECO:0000256" key="3">
    <source>
        <dbReference type="ARBA" id="ARBA00022970"/>
    </source>
</evidence>
<name>A0A6F8XN83_9ACTN</name>
<dbReference type="InterPro" id="IPR035906">
    <property type="entry name" value="MetI-like_sf"/>
</dbReference>
<reference evidence="8 9" key="2">
    <citation type="submission" date="2020-03" db="EMBL/GenBank/DDBJ databases">
        <authorList>
            <person name="Ichikawa N."/>
            <person name="Kimura A."/>
            <person name="Kitahashi Y."/>
            <person name="Uohara A."/>
        </authorList>
    </citation>
    <scope>NUCLEOTIDE SEQUENCE [LARGE SCALE GENOMIC DNA]</scope>
    <source>
        <strain evidence="8 9">NBRC 107702</strain>
    </source>
</reference>
<dbReference type="Gene3D" id="1.10.3720.10">
    <property type="entry name" value="MetI-like"/>
    <property type="match status" value="1"/>
</dbReference>
<feature type="domain" description="ABC transmembrane type-1" evidence="7">
    <location>
        <begin position="1"/>
        <end position="155"/>
    </location>
</feature>
<accession>A0A6F8XN83</accession>
<evidence type="ECO:0000256" key="4">
    <source>
        <dbReference type="ARBA" id="ARBA00022989"/>
    </source>
</evidence>
<dbReference type="SUPFAM" id="SSF161098">
    <property type="entry name" value="MetI-like"/>
    <property type="match status" value="1"/>
</dbReference>
<dbReference type="InterPro" id="IPR043429">
    <property type="entry name" value="ArtM/GltK/GlnP/TcyL/YhdX-like"/>
</dbReference>
<dbReference type="GO" id="GO:0055085">
    <property type="term" value="P:transmembrane transport"/>
    <property type="evidence" value="ECO:0007669"/>
    <property type="project" value="InterPro"/>
</dbReference>
<comment type="similarity">
    <text evidence="6">Belongs to the binding-protein-dependent transport system permease family.</text>
</comment>
<keyword evidence="2 6" id="KW-0812">Transmembrane</keyword>
<keyword evidence="5 6" id="KW-0472">Membrane</keyword>
<evidence type="ECO:0000259" key="7">
    <source>
        <dbReference type="PROSITE" id="PS50928"/>
    </source>
</evidence>
<gene>
    <name evidence="8" type="ORF">Pflav_016860</name>
</gene>
<evidence type="ECO:0000313" key="9">
    <source>
        <dbReference type="Proteomes" id="UP000502508"/>
    </source>
</evidence>
<evidence type="ECO:0000256" key="1">
    <source>
        <dbReference type="ARBA" id="ARBA00004141"/>
    </source>
</evidence>
<keyword evidence="3" id="KW-0029">Amino-acid transport</keyword>
<dbReference type="CDD" id="cd06261">
    <property type="entry name" value="TM_PBP2"/>
    <property type="match status" value="1"/>
</dbReference>
<evidence type="ECO:0000256" key="2">
    <source>
        <dbReference type="ARBA" id="ARBA00022692"/>
    </source>
</evidence>
<dbReference type="Proteomes" id="UP000502508">
    <property type="component" value="Chromosome"/>
</dbReference>
<dbReference type="PROSITE" id="PS50928">
    <property type="entry name" value="ABC_TM1"/>
    <property type="match status" value="1"/>
</dbReference>
<keyword evidence="9" id="KW-1185">Reference proteome</keyword>
<proteinExistence type="inferred from homology"/>
<dbReference type="PANTHER" id="PTHR30614:SF0">
    <property type="entry name" value="L-CYSTINE TRANSPORT SYSTEM PERMEASE PROTEIN TCYL"/>
    <property type="match status" value="1"/>
</dbReference>